<reference evidence="2 3" key="1">
    <citation type="journal article" date="2019" name="Commun. Biol.">
        <title>The bagworm genome reveals a unique fibroin gene that provides high tensile strength.</title>
        <authorList>
            <person name="Kono N."/>
            <person name="Nakamura H."/>
            <person name="Ohtoshi R."/>
            <person name="Tomita M."/>
            <person name="Numata K."/>
            <person name="Arakawa K."/>
        </authorList>
    </citation>
    <scope>NUCLEOTIDE SEQUENCE [LARGE SCALE GENOMIC DNA]</scope>
</reference>
<dbReference type="OrthoDB" id="10067602at2759"/>
<dbReference type="AlphaFoldDB" id="A0A4C1U2A2"/>
<evidence type="ECO:0000256" key="1">
    <source>
        <dbReference type="SAM" id="MobiDB-lite"/>
    </source>
</evidence>
<evidence type="ECO:0000313" key="3">
    <source>
        <dbReference type="Proteomes" id="UP000299102"/>
    </source>
</evidence>
<organism evidence="2 3">
    <name type="scientific">Eumeta variegata</name>
    <name type="common">Bagworm moth</name>
    <name type="synonym">Eumeta japonica</name>
    <dbReference type="NCBI Taxonomy" id="151549"/>
    <lineage>
        <taxon>Eukaryota</taxon>
        <taxon>Metazoa</taxon>
        <taxon>Ecdysozoa</taxon>
        <taxon>Arthropoda</taxon>
        <taxon>Hexapoda</taxon>
        <taxon>Insecta</taxon>
        <taxon>Pterygota</taxon>
        <taxon>Neoptera</taxon>
        <taxon>Endopterygota</taxon>
        <taxon>Lepidoptera</taxon>
        <taxon>Glossata</taxon>
        <taxon>Ditrysia</taxon>
        <taxon>Tineoidea</taxon>
        <taxon>Psychidae</taxon>
        <taxon>Oiketicinae</taxon>
        <taxon>Eumeta</taxon>
    </lineage>
</organism>
<gene>
    <name evidence="2" type="ORF">EVAR_78861_1</name>
</gene>
<protein>
    <submittedName>
        <fullName evidence="2">Uncharacterized protein</fullName>
    </submittedName>
</protein>
<accession>A0A4C1U2A2</accession>
<proteinExistence type="predicted"/>
<feature type="region of interest" description="Disordered" evidence="1">
    <location>
        <begin position="159"/>
        <end position="178"/>
    </location>
</feature>
<name>A0A4C1U2A2_EUMVA</name>
<feature type="region of interest" description="Disordered" evidence="1">
    <location>
        <begin position="94"/>
        <end position="118"/>
    </location>
</feature>
<dbReference type="Proteomes" id="UP000299102">
    <property type="component" value="Unassembled WGS sequence"/>
</dbReference>
<feature type="compositionally biased region" description="Acidic residues" evidence="1">
    <location>
        <begin position="101"/>
        <end position="116"/>
    </location>
</feature>
<keyword evidence="3" id="KW-1185">Reference proteome</keyword>
<evidence type="ECO:0000313" key="2">
    <source>
        <dbReference type="EMBL" id="GBP20485.1"/>
    </source>
</evidence>
<comment type="caution">
    <text evidence="2">The sequence shown here is derived from an EMBL/GenBank/DDBJ whole genome shotgun (WGS) entry which is preliminary data.</text>
</comment>
<sequence length="348" mass="39993">MESGFKTQSANASKVDAFMVDEFYRDKANYFISRYTWRQNKQAIRIFESPTVTSLWSSNCRSPIVFEFEVDRYLPTFLRGKHIDRTCILMSRRREPPLPEDQVEEEDEQVQEDGADQEVPLVERECQHEKIAEFVKERKNGGKDIGFYQHCIARHLRHTPDLMPGDSTRVTSKTSSPDVVTDVTVNANRTRRGVIAGRQMSYTSGEFIVKQIQRDMMAQIGDIVEVLPDPSLRKRKAKPEEVQMIRRILEDFLDENMDAIVPEEEVEEEEKPVPQVVVVHAVPGIGPPVDVETVSTFVEYAVEISKVQADCFMPRNIRHFMCPPLESHVEVDYQKPDEELPTDGAMTV</sequence>
<dbReference type="EMBL" id="BGZK01000119">
    <property type="protein sequence ID" value="GBP20485.1"/>
    <property type="molecule type" value="Genomic_DNA"/>
</dbReference>